<dbReference type="OrthoDB" id="5432142at2"/>
<reference evidence="1 2" key="1">
    <citation type="submission" date="2016-11" db="EMBL/GenBank/DDBJ databases">
        <authorList>
            <person name="Jaros S."/>
            <person name="Januszkiewicz K."/>
            <person name="Wedrychowicz H."/>
        </authorList>
    </citation>
    <scope>NUCLEOTIDE SEQUENCE [LARGE SCALE GENOMIC DNA]</scope>
    <source>
        <strain evidence="1 2">DSM 9705</strain>
    </source>
</reference>
<evidence type="ECO:0008006" key="3">
    <source>
        <dbReference type="Google" id="ProtNLM"/>
    </source>
</evidence>
<keyword evidence="2" id="KW-1185">Reference proteome</keyword>
<proteinExistence type="predicted"/>
<dbReference type="RefSeq" id="WP_073378336.1">
    <property type="nucleotide sequence ID" value="NZ_FQXS01000028.1"/>
</dbReference>
<organism evidence="1 2">
    <name type="scientific">Desulfofustis glycolicus DSM 9705</name>
    <dbReference type="NCBI Taxonomy" id="1121409"/>
    <lineage>
        <taxon>Bacteria</taxon>
        <taxon>Pseudomonadati</taxon>
        <taxon>Thermodesulfobacteriota</taxon>
        <taxon>Desulfobulbia</taxon>
        <taxon>Desulfobulbales</taxon>
        <taxon>Desulfocapsaceae</taxon>
        <taxon>Desulfofustis</taxon>
    </lineage>
</organism>
<accession>A0A1M5Y5J9</accession>
<dbReference type="AlphaFoldDB" id="A0A1M5Y5J9"/>
<name>A0A1M5Y5J9_9BACT</name>
<evidence type="ECO:0000313" key="2">
    <source>
        <dbReference type="Proteomes" id="UP000184139"/>
    </source>
</evidence>
<gene>
    <name evidence="1" type="ORF">SAMN02745124_03653</name>
</gene>
<dbReference type="STRING" id="1121409.SAMN02745124_03653"/>
<dbReference type="EMBL" id="FQXS01000028">
    <property type="protein sequence ID" value="SHI07272.1"/>
    <property type="molecule type" value="Genomic_DNA"/>
</dbReference>
<protein>
    <recommendedName>
        <fullName evidence="3">Smr domain-containing protein</fullName>
    </recommendedName>
</protein>
<sequence>MEVCPVCGNEVAIDAATCPFCGATVCRETGNGKKLAPLSRTVNLKQGLPVVDVALQRMNGELALAEALGIRVLIFIHGYGSSGKGGRIRDECRKVLDEMVHHRRLRAVIAGEELHRRTGAGKMLLRRFPRLAEDCATVFNNPGVTVAVL</sequence>
<dbReference type="Proteomes" id="UP000184139">
    <property type="component" value="Unassembled WGS sequence"/>
</dbReference>
<evidence type="ECO:0000313" key="1">
    <source>
        <dbReference type="EMBL" id="SHI07272.1"/>
    </source>
</evidence>